<feature type="compositionally biased region" description="Polar residues" evidence="1">
    <location>
        <begin position="526"/>
        <end position="535"/>
    </location>
</feature>
<dbReference type="AlphaFoldDB" id="A0A914X3Y7"/>
<dbReference type="InterPro" id="IPR036691">
    <property type="entry name" value="Endo/exonu/phosph_ase_sf"/>
</dbReference>
<dbReference type="SUPFAM" id="SSF56672">
    <property type="entry name" value="DNA/RNA polymerases"/>
    <property type="match status" value="1"/>
</dbReference>
<reference evidence="3" key="1">
    <citation type="submission" date="2022-11" db="UniProtKB">
        <authorList>
            <consortium name="WormBaseParasite"/>
        </authorList>
    </citation>
    <scope>IDENTIFICATION</scope>
</reference>
<dbReference type="PANTHER" id="PTHR19446">
    <property type="entry name" value="REVERSE TRANSCRIPTASES"/>
    <property type="match status" value="1"/>
</dbReference>
<feature type="region of interest" description="Disordered" evidence="1">
    <location>
        <begin position="526"/>
        <end position="550"/>
    </location>
</feature>
<evidence type="ECO:0000313" key="2">
    <source>
        <dbReference type="Proteomes" id="UP000887566"/>
    </source>
</evidence>
<dbReference type="WBParaSite" id="PSAMB.scaffold6384size9596.g28414.t1">
    <property type="protein sequence ID" value="PSAMB.scaffold6384size9596.g28414.t1"/>
    <property type="gene ID" value="PSAMB.scaffold6384size9596.g28414"/>
</dbReference>
<accession>A0A914X3Y7</accession>
<dbReference type="Gene3D" id="3.60.10.10">
    <property type="entry name" value="Endonuclease/exonuclease/phosphatase"/>
    <property type="match status" value="1"/>
</dbReference>
<keyword evidence="2" id="KW-1185">Reference proteome</keyword>
<name>A0A914X3Y7_9BILA</name>
<dbReference type="Proteomes" id="UP000887566">
    <property type="component" value="Unplaced"/>
</dbReference>
<sequence>MTTPTSATTTTPPSATTTTPTSATTTRHLMTPRQEVRIAAWNVRTGHQVGQKETIACELQQCKVGVAALSELRLTGSGTTVIQLPDSDEYTTLYYSRGTNNLVVGNSLFQHPWKHQVTWRAPNGKDTSVLDYILINKRFRSFLKDVRSMRSADCGSDHHLVCTRVQLKLAKANVTKSGRKSTARRDWQKLLEPTQAQQFQLALSNRFQALQDLDSSDVKLDTASDTIKKVDETFANSEAERLLRWQEYFQQLLNHPAPQELPATPLALQQPTKPAQDKPPTLLEVIQNIKALKNGKAPGPDEVVAESLKAGGQILAERLHQLILTIWNTGVIPSAWKKALIIPIHKKGDKQDCSNYRGISLLSITGEVFMQILQNRLQEHHEQLAREEQAGFRPTRGYCDQIFTLRQVMEERSWCGLRTALNRHQGVQLGEADFITDLAYADDSAIFANNDAEATDILNAVAHAARPYGLHINVGKTKVLTTDGTTAIVYLDGELVEQVPEFRLSIAEAREKAQDQDCRAWRQLTTAGPQQQRTPTAAYWLQGQPRPAAS</sequence>
<evidence type="ECO:0000256" key="1">
    <source>
        <dbReference type="SAM" id="MobiDB-lite"/>
    </source>
</evidence>
<protein>
    <submittedName>
        <fullName evidence="3">Reverse transcriptase domain-containing protein</fullName>
    </submittedName>
</protein>
<dbReference type="InterPro" id="IPR043502">
    <property type="entry name" value="DNA/RNA_pol_sf"/>
</dbReference>
<feature type="region of interest" description="Disordered" evidence="1">
    <location>
        <begin position="1"/>
        <end position="26"/>
    </location>
</feature>
<dbReference type="CDD" id="cd01650">
    <property type="entry name" value="RT_nLTR_like"/>
    <property type="match status" value="1"/>
</dbReference>
<evidence type="ECO:0000313" key="3">
    <source>
        <dbReference type="WBParaSite" id="PSAMB.scaffold6384size9596.g28414.t1"/>
    </source>
</evidence>
<proteinExistence type="predicted"/>
<organism evidence="2 3">
    <name type="scientific">Plectus sambesii</name>
    <dbReference type="NCBI Taxonomy" id="2011161"/>
    <lineage>
        <taxon>Eukaryota</taxon>
        <taxon>Metazoa</taxon>
        <taxon>Ecdysozoa</taxon>
        <taxon>Nematoda</taxon>
        <taxon>Chromadorea</taxon>
        <taxon>Plectida</taxon>
        <taxon>Plectina</taxon>
        <taxon>Plectoidea</taxon>
        <taxon>Plectidae</taxon>
        <taxon>Plectus</taxon>
    </lineage>
</organism>
<dbReference type="SUPFAM" id="SSF56219">
    <property type="entry name" value="DNase I-like"/>
    <property type="match status" value="1"/>
</dbReference>